<feature type="compositionally biased region" description="Low complexity" evidence="1">
    <location>
        <begin position="92"/>
        <end position="120"/>
    </location>
</feature>
<feature type="region of interest" description="Disordered" evidence="1">
    <location>
        <begin position="78"/>
        <end position="135"/>
    </location>
</feature>
<dbReference type="Proteomes" id="UP001295423">
    <property type="component" value="Unassembled WGS sequence"/>
</dbReference>
<accession>A0AAD2JLZ4</accession>
<gene>
    <name evidence="4" type="ORF">CYCCA115_LOCUS19356</name>
</gene>
<keyword evidence="5" id="KW-1185">Reference proteome</keyword>
<name>A0AAD2JLZ4_9STRA</name>
<proteinExistence type="predicted"/>
<feature type="domain" description="SAP" evidence="3">
    <location>
        <begin position="42"/>
        <end position="78"/>
    </location>
</feature>
<reference evidence="4" key="1">
    <citation type="submission" date="2023-08" db="EMBL/GenBank/DDBJ databases">
        <authorList>
            <person name="Audoor S."/>
            <person name="Bilcke G."/>
        </authorList>
    </citation>
    <scope>NUCLEOTIDE SEQUENCE</scope>
</reference>
<dbReference type="SMART" id="SM00513">
    <property type="entry name" value="SAP"/>
    <property type="match status" value="2"/>
</dbReference>
<feature type="signal peptide" evidence="2">
    <location>
        <begin position="1"/>
        <end position="21"/>
    </location>
</feature>
<evidence type="ECO:0000256" key="1">
    <source>
        <dbReference type="SAM" id="MobiDB-lite"/>
    </source>
</evidence>
<evidence type="ECO:0000256" key="2">
    <source>
        <dbReference type="SAM" id="SignalP"/>
    </source>
</evidence>
<evidence type="ECO:0000259" key="3">
    <source>
        <dbReference type="SMART" id="SM00513"/>
    </source>
</evidence>
<evidence type="ECO:0000313" key="5">
    <source>
        <dbReference type="Proteomes" id="UP001295423"/>
    </source>
</evidence>
<feature type="compositionally biased region" description="Basic and acidic residues" evidence="1">
    <location>
        <begin position="121"/>
        <end position="135"/>
    </location>
</feature>
<dbReference type="EMBL" id="CAKOGP040002091">
    <property type="protein sequence ID" value="CAJ1961757.1"/>
    <property type="molecule type" value="Genomic_DNA"/>
</dbReference>
<comment type="caution">
    <text evidence="4">The sequence shown here is derived from an EMBL/GenBank/DDBJ whole genome shotgun (WGS) entry which is preliminary data.</text>
</comment>
<organism evidence="4 5">
    <name type="scientific">Cylindrotheca closterium</name>
    <dbReference type="NCBI Taxonomy" id="2856"/>
    <lineage>
        <taxon>Eukaryota</taxon>
        <taxon>Sar</taxon>
        <taxon>Stramenopiles</taxon>
        <taxon>Ochrophyta</taxon>
        <taxon>Bacillariophyta</taxon>
        <taxon>Bacillariophyceae</taxon>
        <taxon>Bacillariophycidae</taxon>
        <taxon>Bacillariales</taxon>
        <taxon>Bacillariaceae</taxon>
        <taxon>Cylindrotheca</taxon>
    </lineage>
</organism>
<protein>
    <recommendedName>
        <fullName evidence="3">SAP domain-containing protein</fullName>
    </recommendedName>
</protein>
<feature type="domain" description="SAP" evidence="3">
    <location>
        <begin position="135"/>
        <end position="171"/>
    </location>
</feature>
<keyword evidence="2" id="KW-0732">Signal</keyword>
<dbReference type="InterPro" id="IPR003034">
    <property type="entry name" value="SAP_dom"/>
</dbReference>
<dbReference type="AlphaFoldDB" id="A0AAD2JLZ4"/>
<sequence length="217" mass="23602">MRQTCLITLLALVTSFASVNGFILPSSSPFTSTRLYAELPDMAKMKASEMRKELESYGISTKSLLEKSEFVEALKKARAEGKTPVNGTTDASSSASSSTKAESSSSSSSTETPPESSSESSETRDKRYKEALDKAKKMKVGDLKKELEGRGISTKSFFEKPEFVKAYAEAVADNKKGKGGPGPRPEEPRDPAFKDVVMQKMSKGAMMGERVIDIMVR</sequence>
<feature type="region of interest" description="Disordered" evidence="1">
    <location>
        <begin position="173"/>
        <end position="192"/>
    </location>
</feature>
<feature type="chain" id="PRO_5042206852" description="SAP domain-containing protein" evidence="2">
    <location>
        <begin position="22"/>
        <end position="217"/>
    </location>
</feature>
<evidence type="ECO:0000313" key="4">
    <source>
        <dbReference type="EMBL" id="CAJ1961757.1"/>
    </source>
</evidence>